<keyword evidence="5" id="KW-1185">Reference proteome</keyword>
<evidence type="ECO:0000256" key="1">
    <source>
        <dbReference type="ARBA" id="ARBA00007430"/>
    </source>
</evidence>
<feature type="transmembrane region" description="Helical" evidence="2">
    <location>
        <begin position="59"/>
        <end position="78"/>
    </location>
</feature>
<dbReference type="SUPFAM" id="SSF51735">
    <property type="entry name" value="NAD(P)-binding Rossmann-fold domains"/>
    <property type="match status" value="2"/>
</dbReference>
<gene>
    <name evidence="4" type="ORF">OMP39_03170</name>
</gene>
<dbReference type="Pfam" id="PF02719">
    <property type="entry name" value="Polysacc_synt_2"/>
    <property type="match status" value="1"/>
</dbReference>
<proteinExistence type="inferred from homology"/>
<dbReference type="PANTHER" id="PTHR43318">
    <property type="entry name" value="UDP-N-ACETYLGLUCOSAMINE 4,6-DEHYDRATASE"/>
    <property type="match status" value="1"/>
</dbReference>
<dbReference type="RefSeq" id="WP_264893359.1">
    <property type="nucleotide sequence ID" value="NZ_CP110257.1"/>
</dbReference>
<evidence type="ECO:0000259" key="3">
    <source>
        <dbReference type="Pfam" id="PF02719"/>
    </source>
</evidence>
<keyword evidence="2" id="KW-1133">Transmembrane helix</keyword>
<dbReference type="PANTHER" id="PTHR43318:SF1">
    <property type="entry name" value="POLYSACCHARIDE BIOSYNTHESIS PROTEIN EPSC-RELATED"/>
    <property type="match status" value="1"/>
</dbReference>
<evidence type="ECO:0000313" key="4">
    <source>
        <dbReference type="EMBL" id="UZD55605.1"/>
    </source>
</evidence>
<dbReference type="CDD" id="cd05237">
    <property type="entry name" value="UDP_invert_4-6DH_SDR_e"/>
    <property type="match status" value="1"/>
</dbReference>
<reference evidence="4" key="1">
    <citation type="submission" date="2022-10" db="EMBL/GenBank/DDBJ databases">
        <title>Complete genome sequence of Schlegelella aquatica LMG 23380.</title>
        <authorList>
            <person name="Musilova J."/>
            <person name="Kourilova X."/>
            <person name="Bezdicek M."/>
            <person name="Hermankova K."/>
            <person name="Obruca S."/>
            <person name="Sedlar K."/>
        </authorList>
    </citation>
    <scope>NUCLEOTIDE SEQUENCE</scope>
    <source>
        <strain evidence="4">LMG 23380</strain>
    </source>
</reference>
<name>A0ABY6MUB8_9BURK</name>
<comment type="similarity">
    <text evidence="1">Belongs to the polysaccharide synthase family.</text>
</comment>
<dbReference type="Proteomes" id="UP001163266">
    <property type="component" value="Chromosome"/>
</dbReference>
<feature type="transmembrane region" description="Helical" evidence="2">
    <location>
        <begin position="20"/>
        <end position="39"/>
    </location>
</feature>
<dbReference type="EMBL" id="CP110257">
    <property type="protein sequence ID" value="UZD55605.1"/>
    <property type="molecule type" value="Genomic_DNA"/>
</dbReference>
<keyword evidence="2" id="KW-0472">Membrane</keyword>
<dbReference type="InterPro" id="IPR051203">
    <property type="entry name" value="Polysaccharide_Synthase-Rel"/>
</dbReference>
<dbReference type="InterPro" id="IPR003869">
    <property type="entry name" value="Polysac_CapD-like"/>
</dbReference>
<accession>A0ABY6MUB8</accession>
<feature type="domain" description="Polysaccharide biosynthesis protein CapD-like" evidence="3">
    <location>
        <begin position="293"/>
        <end position="571"/>
    </location>
</feature>
<organism evidence="4 5">
    <name type="scientific">Caldimonas aquatica</name>
    <dbReference type="NCBI Taxonomy" id="376175"/>
    <lineage>
        <taxon>Bacteria</taxon>
        <taxon>Pseudomonadati</taxon>
        <taxon>Pseudomonadota</taxon>
        <taxon>Betaproteobacteria</taxon>
        <taxon>Burkholderiales</taxon>
        <taxon>Sphaerotilaceae</taxon>
        <taxon>Caldimonas</taxon>
    </lineage>
</organism>
<sequence>MIWQTIDSFLARLRPHRPWISMTVDAAVIVVTWNITYLFRLGFDRWWSARPWYDPLVMAGLVALYLAVLWALGVHRSLWRFSGFGEVRKLTWACAIAGLVGAVVVLMAQLVKVPRAVLALHPVITLMGLTSVRIAYRMFHEHLRERVRGSGLEPRRAIVLGAGEAARLLLAGIQHQGYVVVGLLDDDPAKQHARIGAVSVLGPLAELPRHVQALGVTHVIVAMPSLALRDRRRIIEMAATTGLPVLTVPSAQELLEGSQVSRVREIEPEDLLGREPVQLDEVGISECLSGRTVLVTGAGGSIGSELCRQVARYGPARLVLYEQSEFALYSVEQQLSEQFPHLPLVRLIGDVKNLDHLRRTFAAWRPQVVFHAAAYKHVPLMEEHNAWAALQNNTLGTYRAALAAAEAGVERFVLISTDKAVNPTNVMGATKRAAEMVIAHLATQGYRTRFMAVRFGNVLGSSGSVIPKFKEQIARGGPVTVTHPEITRYFMTIPEAARLVIQAAAMGESGQVFVLDMGEPVRIADLARDLIRLAGHTLDEIPIVYTGLRPGEKLYEELLADADATVPTPIARLRIARLHAAEGAEAARRLLEAVAADPLPDDARVRAWLRAAVPEYRPAVE</sequence>
<protein>
    <submittedName>
        <fullName evidence="4">Polysaccharide biosynthesis protein</fullName>
    </submittedName>
</protein>
<dbReference type="Pfam" id="PF13727">
    <property type="entry name" value="CoA_binding_3"/>
    <property type="match status" value="1"/>
</dbReference>
<feature type="transmembrane region" description="Helical" evidence="2">
    <location>
        <begin position="90"/>
        <end position="110"/>
    </location>
</feature>
<keyword evidence="2" id="KW-0812">Transmembrane</keyword>
<dbReference type="InterPro" id="IPR036291">
    <property type="entry name" value="NAD(P)-bd_dom_sf"/>
</dbReference>
<evidence type="ECO:0000313" key="5">
    <source>
        <dbReference type="Proteomes" id="UP001163266"/>
    </source>
</evidence>
<evidence type="ECO:0000256" key="2">
    <source>
        <dbReference type="SAM" id="Phobius"/>
    </source>
</evidence>
<dbReference type="Gene3D" id="3.40.50.720">
    <property type="entry name" value="NAD(P)-binding Rossmann-like Domain"/>
    <property type="match status" value="2"/>
</dbReference>